<dbReference type="EMBL" id="CP034086">
    <property type="protein sequence ID" value="AZG77091.1"/>
    <property type="molecule type" value="Genomic_DNA"/>
</dbReference>
<gene>
    <name evidence="2" type="ORF">EHO51_10285</name>
</gene>
<dbReference type="Pfam" id="PF15887">
    <property type="entry name" value="Peptidase_Mx"/>
    <property type="match status" value="1"/>
</dbReference>
<name>A0A3G8M5E4_9HYPH</name>
<organism evidence="2 3">
    <name type="scientific">Methylocystis rosea</name>
    <dbReference type="NCBI Taxonomy" id="173366"/>
    <lineage>
        <taxon>Bacteria</taxon>
        <taxon>Pseudomonadati</taxon>
        <taxon>Pseudomonadota</taxon>
        <taxon>Alphaproteobacteria</taxon>
        <taxon>Hyphomicrobiales</taxon>
        <taxon>Methylocystaceae</taxon>
        <taxon>Methylocystis</taxon>
    </lineage>
</organism>
<reference evidence="2 3" key="1">
    <citation type="submission" date="2018-11" db="EMBL/GenBank/DDBJ databases">
        <title>Genome squencing of methanotrophic bacteria isolated from alkaline groundwater in Korea.</title>
        <authorList>
            <person name="Nguyen L.N."/>
        </authorList>
    </citation>
    <scope>NUCLEOTIDE SEQUENCE [LARGE SCALE GENOMIC DNA]</scope>
    <source>
        <strain evidence="2 3">GW6</strain>
    </source>
</reference>
<dbReference type="PIRSF" id="PIRSF012641">
    <property type="entry name" value="UCP012641"/>
    <property type="match status" value="1"/>
</dbReference>
<protein>
    <recommendedName>
        <fullName evidence="1">Zinc-ribbon domain-containing protein</fullName>
    </recommendedName>
</protein>
<proteinExistence type="predicted"/>
<sequence length="360" mass="41326">MKAFRCQVCRQSILFENTKCESCGHTLGYLPTHSEMTAVEPVGNGWRALADGTREYRFCKNWELHGCNWMVEKGGPSEYCLACQHNRIVPDLSDDKRHAAWRKIEAAKRRLFYSLIRLKLPAPTASENDGEPLVFDFLAEEPSRRPVLTGHSSGLITIALKEADDPVREKMRDEMGEPYRTLLGHFRHEIGHYYWDRIVPHAEHLWPFRELFGDEREDYFTALKRHYDEGPPADWRQKHISAYASCHAWEDFAETFAHYLHIVDTLETGSSAGLVVRRDDGSPARVDFDPYGYPDINEMVDSWLDISFALNNINRSMGQPDIYPFVISPVVKEKLSFVQNLLMDHAQRHAAVAAPRAACC</sequence>
<dbReference type="Proteomes" id="UP000273982">
    <property type="component" value="Chromosome"/>
</dbReference>
<dbReference type="Pfam" id="PF10005">
    <property type="entry name" value="Zn_ribbon_DZR_6"/>
    <property type="match status" value="1"/>
</dbReference>
<dbReference type="InterPro" id="IPR011201">
    <property type="entry name" value="Zinc-ribbon_6_bact"/>
</dbReference>
<evidence type="ECO:0000313" key="3">
    <source>
        <dbReference type="Proteomes" id="UP000273982"/>
    </source>
</evidence>
<dbReference type="RefSeq" id="WP_124738816.1">
    <property type="nucleotide sequence ID" value="NZ_CP034086.1"/>
</dbReference>
<dbReference type="InterPro" id="IPR031321">
    <property type="entry name" value="UCP012641"/>
</dbReference>
<dbReference type="KEGG" id="mros:EHO51_10285"/>
<dbReference type="AlphaFoldDB" id="A0A3G8M5E4"/>
<evidence type="ECO:0000259" key="1">
    <source>
        <dbReference type="Pfam" id="PF10005"/>
    </source>
</evidence>
<feature type="domain" description="Zinc-ribbon" evidence="1">
    <location>
        <begin position="4"/>
        <end position="94"/>
    </location>
</feature>
<evidence type="ECO:0000313" key="2">
    <source>
        <dbReference type="EMBL" id="AZG77091.1"/>
    </source>
</evidence>
<accession>A0A3G8M5E4</accession>